<reference evidence="1 2" key="1">
    <citation type="journal article" date="2019" name="Genome Biol. Evol.">
        <title>Insights into the evolution of the New World diploid cottons (Gossypium, subgenus Houzingenia) based on genome sequencing.</title>
        <authorList>
            <person name="Grover C.E."/>
            <person name="Arick M.A. 2nd"/>
            <person name="Thrash A."/>
            <person name="Conover J.L."/>
            <person name="Sanders W.S."/>
            <person name="Peterson D.G."/>
            <person name="Frelichowski J.E."/>
            <person name="Scheffler J.A."/>
            <person name="Scheffler B.E."/>
            <person name="Wendel J.F."/>
        </authorList>
    </citation>
    <scope>NUCLEOTIDE SEQUENCE [LARGE SCALE GENOMIC DNA]</scope>
    <source>
        <strain evidence="1">0</strain>
        <tissue evidence="1">Leaf</tissue>
    </source>
</reference>
<dbReference type="AlphaFoldDB" id="A0A7J9HVT0"/>
<dbReference type="InterPro" id="IPR005299">
    <property type="entry name" value="MeTrfase_7"/>
</dbReference>
<dbReference type="EMBL" id="JABFAD010000011">
    <property type="protein sequence ID" value="MBA0813464.1"/>
    <property type="molecule type" value="Genomic_DNA"/>
</dbReference>
<comment type="caution">
    <text evidence="1">The sequence shown here is derived from an EMBL/GenBank/DDBJ whole genome shotgun (WGS) entry which is preliminary data.</text>
</comment>
<accession>A0A7J9HVT0</accession>
<dbReference type="SUPFAM" id="SSF53335">
    <property type="entry name" value="S-adenosyl-L-methionine-dependent methyltransferases"/>
    <property type="match status" value="1"/>
</dbReference>
<dbReference type="PANTHER" id="PTHR31009">
    <property type="entry name" value="S-ADENOSYL-L-METHIONINE:CARBOXYL METHYLTRANSFERASE FAMILY PROTEIN"/>
    <property type="match status" value="1"/>
</dbReference>
<evidence type="ECO:0000313" key="1">
    <source>
        <dbReference type="EMBL" id="MBA0813464.1"/>
    </source>
</evidence>
<protein>
    <submittedName>
        <fullName evidence="1">Uncharacterized protein</fullName>
    </submittedName>
</protein>
<name>A0A7J9HVT0_9ROSI</name>
<dbReference type="InterPro" id="IPR029063">
    <property type="entry name" value="SAM-dependent_MTases_sf"/>
</dbReference>
<organism evidence="1 2">
    <name type="scientific">Gossypium harknessii</name>
    <dbReference type="NCBI Taxonomy" id="34285"/>
    <lineage>
        <taxon>Eukaryota</taxon>
        <taxon>Viridiplantae</taxon>
        <taxon>Streptophyta</taxon>
        <taxon>Embryophyta</taxon>
        <taxon>Tracheophyta</taxon>
        <taxon>Spermatophyta</taxon>
        <taxon>Magnoliopsida</taxon>
        <taxon>eudicotyledons</taxon>
        <taxon>Gunneridae</taxon>
        <taxon>Pentapetalae</taxon>
        <taxon>rosids</taxon>
        <taxon>malvids</taxon>
        <taxon>Malvales</taxon>
        <taxon>Malvaceae</taxon>
        <taxon>Malvoideae</taxon>
        <taxon>Gossypium</taxon>
    </lineage>
</organism>
<gene>
    <name evidence="1" type="ORF">Gohar_027311</name>
</gene>
<dbReference type="Pfam" id="PF03492">
    <property type="entry name" value="Methyltransf_7"/>
    <property type="match status" value="1"/>
</dbReference>
<dbReference type="OrthoDB" id="1845088at2759"/>
<proteinExistence type="predicted"/>
<dbReference type="Gene3D" id="3.40.50.150">
    <property type="entry name" value="Vaccinia Virus protein VP39"/>
    <property type="match status" value="1"/>
</dbReference>
<keyword evidence="2" id="KW-1185">Reference proteome</keyword>
<evidence type="ECO:0000313" key="2">
    <source>
        <dbReference type="Proteomes" id="UP000593560"/>
    </source>
</evidence>
<feature type="non-terminal residue" evidence="1">
    <location>
        <position position="217"/>
    </location>
</feature>
<dbReference type="Proteomes" id="UP000593560">
    <property type="component" value="Unassembled WGS sequence"/>
</dbReference>
<sequence length="217" mass="24560">MHSNEIIPQSHMVLTFLARKNPNPSDQDYGWELLAKSLLDLGVVKEADMDSFKLSLYTHWKEEVAEIVVREGSFEINSLQVFVTDSDPLNPWPIPLVLLQLVVVVPRSLVLVWYELRGFLEGTLLTPSRFVSSSDGILALNPDVSLFVHQDKLLTSWLLSTISAHLLSCFTATETTCEVWSTVNRLFTAAIRANLLRIKHEIHFIKKGTLTVKEYIA</sequence>
<dbReference type="GO" id="GO:0008168">
    <property type="term" value="F:methyltransferase activity"/>
    <property type="evidence" value="ECO:0007669"/>
    <property type="project" value="InterPro"/>
</dbReference>